<reference evidence="4" key="2">
    <citation type="submission" date="2020-09" db="EMBL/GenBank/DDBJ databases">
        <authorList>
            <person name="Sun Q."/>
            <person name="Kim S."/>
        </authorList>
    </citation>
    <scope>NUCLEOTIDE SEQUENCE</scope>
    <source>
        <strain evidence="4">KCTC 12368</strain>
    </source>
</reference>
<dbReference type="GO" id="GO:0016301">
    <property type="term" value="F:kinase activity"/>
    <property type="evidence" value="ECO:0007669"/>
    <property type="project" value="UniProtKB-KW"/>
</dbReference>
<dbReference type="CDD" id="cd01166">
    <property type="entry name" value="KdgK"/>
    <property type="match status" value="1"/>
</dbReference>
<dbReference type="InterPro" id="IPR029056">
    <property type="entry name" value="Ribokinase-like"/>
</dbReference>
<organism evidence="4 5">
    <name type="scientific">Echinicola pacifica</name>
    <dbReference type="NCBI Taxonomy" id="346377"/>
    <lineage>
        <taxon>Bacteria</taxon>
        <taxon>Pseudomonadati</taxon>
        <taxon>Bacteroidota</taxon>
        <taxon>Cytophagia</taxon>
        <taxon>Cytophagales</taxon>
        <taxon>Cyclobacteriaceae</taxon>
        <taxon>Echinicola</taxon>
    </lineage>
</organism>
<dbReference type="AlphaFoldDB" id="A0A918QE92"/>
<evidence type="ECO:0000256" key="1">
    <source>
        <dbReference type="ARBA" id="ARBA00022679"/>
    </source>
</evidence>
<proteinExistence type="predicted"/>
<dbReference type="Gene3D" id="3.40.1190.20">
    <property type="match status" value="1"/>
</dbReference>
<evidence type="ECO:0000313" key="5">
    <source>
        <dbReference type="Proteomes" id="UP000619457"/>
    </source>
</evidence>
<accession>A0A918QE92</accession>
<dbReference type="Proteomes" id="UP000619457">
    <property type="component" value="Unassembled WGS sequence"/>
</dbReference>
<sequence>MRNKDLFVVGELNVDLILNHIDGFPEMGSEKVASDMTITLGSSSAIFASNISVLGTGTAFCGKIGKDDFGKLVIDSLSDKSVDTSSIVEATASKTGLTVVMNYDQDRANVTYCGAMSEMSLEDIDWEEASKYKHFHLSNYFLQKGLQKDIVKIFATAKEYGLSTSLDLQVDPDGQWDFDYKACLPHVDVFMPNKSELLGLSHAASVEEGIAVLEPYAKAIAVKMGTEGSLLAQNGERITAPVYSHKHFVDAIGAGDSFNAGFICKYIQGSSWEESLKYGNLMGALNTTGHGGTGAFSSFSDLKTNAQKIFKEDI</sequence>
<dbReference type="RefSeq" id="WP_018473655.1">
    <property type="nucleotide sequence ID" value="NZ_BMWX01000010.1"/>
</dbReference>
<keyword evidence="1" id="KW-0808">Transferase</keyword>
<dbReference type="EMBL" id="BMWX01000010">
    <property type="protein sequence ID" value="GGZ41137.1"/>
    <property type="molecule type" value="Genomic_DNA"/>
</dbReference>
<evidence type="ECO:0000259" key="3">
    <source>
        <dbReference type="Pfam" id="PF00294"/>
    </source>
</evidence>
<reference evidence="4" key="1">
    <citation type="journal article" date="2014" name="Int. J. Syst. Evol. Microbiol.">
        <title>Complete genome sequence of Corynebacterium casei LMG S-19264T (=DSM 44701T), isolated from a smear-ripened cheese.</title>
        <authorList>
            <consortium name="US DOE Joint Genome Institute (JGI-PGF)"/>
            <person name="Walter F."/>
            <person name="Albersmeier A."/>
            <person name="Kalinowski J."/>
            <person name="Ruckert C."/>
        </authorList>
    </citation>
    <scope>NUCLEOTIDE SEQUENCE</scope>
    <source>
        <strain evidence="4">KCTC 12368</strain>
    </source>
</reference>
<evidence type="ECO:0000313" key="4">
    <source>
        <dbReference type="EMBL" id="GGZ41137.1"/>
    </source>
</evidence>
<protein>
    <recommendedName>
        <fullName evidence="3">Carbohydrate kinase PfkB domain-containing protein</fullName>
    </recommendedName>
</protein>
<name>A0A918QE92_9BACT</name>
<evidence type="ECO:0000256" key="2">
    <source>
        <dbReference type="ARBA" id="ARBA00022777"/>
    </source>
</evidence>
<comment type="caution">
    <text evidence="4">The sequence shown here is derived from an EMBL/GenBank/DDBJ whole genome shotgun (WGS) entry which is preliminary data.</text>
</comment>
<dbReference type="Pfam" id="PF00294">
    <property type="entry name" value="PfkB"/>
    <property type="match status" value="1"/>
</dbReference>
<feature type="domain" description="Carbohydrate kinase PfkB" evidence="3">
    <location>
        <begin position="4"/>
        <end position="293"/>
    </location>
</feature>
<gene>
    <name evidence="4" type="ORF">GCM10007049_38090</name>
</gene>
<keyword evidence="2" id="KW-0418">Kinase</keyword>
<dbReference type="InterPro" id="IPR011611">
    <property type="entry name" value="PfkB_dom"/>
</dbReference>
<dbReference type="PANTHER" id="PTHR10584:SF166">
    <property type="entry name" value="RIBOKINASE"/>
    <property type="match status" value="1"/>
</dbReference>
<dbReference type="SUPFAM" id="SSF53613">
    <property type="entry name" value="Ribokinase-like"/>
    <property type="match status" value="1"/>
</dbReference>
<keyword evidence="5" id="KW-1185">Reference proteome</keyword>
<dbReference type="PANTHER" id="PTHR10584">
    <property type="entry name" value="SUGAR KINASE"/>
    <property type="match status" value="1"/>
</dbReference>